<keyword evidence="2" id="KW-0964">Secreted</keyword>
<dbReference type="EnsemblMetazoa" id="XM_017126562.1">
    <property type="protein sequence ID" value="XP_016982051.1"/>
    <property type="gene ID" value="LOC108046709"/>
</dbReference>
<dbReference type="AlphaFoldDB" id="A0A6P4F9E1"/>
<name>A0A6P4F9E1_DRORH</name>
<dbReference type="OrthoDB" id="414826at2759"/>
<dbReference type="GeneID" id="108046709"/>
<keyword evidence="3" id="KW-0732">Signal</keyword>
<dbReference type="Pfam" id="PF00188">
    <property type="entry name" value="CAP"/>
    <property type="match status" value="1"/>
</dbReference>
<gene>
    <name evidence="7 8" type="primary">LOC108046709</name>
    <name evidence="5" type="synonym">108046709</name>
</gene>
<comment type="subcellular location">
    <subcellularLocation>
        <location evidence="1">Secreted</location>
    </subcellularLocation>
</comment>
<dbReference type="Proteomes" id="UP001652680">
    <property type="component" value="Unassembled WGS sequence"/>
</dbReference>
<evidence type="ECO:0000256" key="3">
    <source>
        <dbReference type="SAM" id="SignalP"/>
    </source>
</evidence>
<dbReference type="InterPro" id="IPR035940">
    <property type="entry name" value="CAP_sf"/>
</dbReference>
<evidence type="ECO:0000313" key="8">
    <source>
        <dbReference type="RefSeq" id="XP_016982052.1"/>
    </source>
</evidence>
<dbReference type="CDD" id="cd05380">
    <property type="entry name" value="CAP_euk"/>
    <property type="match status" value="1"/>
</dbReference>
<dbReference type="SMART" id="SM00198">
    <property type="entry name" value="SCP"/>
    <property type="match status" value="1"/>
</dbReference>
<feature type="chain" id="PRO_5044647275" evidence="3">
    <location>
        <begin position="35"/>
        <end position="362"/>
    </location>
</feature>
<dbReference type="EnsemblMetazoa" id="XM_017126563.2">
    <property type="protein sequence ID" value="XP_016982052.1"/>
    <property type="gene ID" value="LOC108046709"/>
</dbReference>
<evidence type="ECO:0000256" key="2">
    <source>
        <dbReference type="ARBA" id="ARBA00022525"/>
    </source>
</evidence>
<reference evidence="6" key="1">
    <citation type="journal article" date="2021" name="Elife">
        <title>Highly contiguous assemblies of 101 drosophilid genomes.</title>
        <authorList>
            <person name="Kim B.Y."/>
            <person name="Wang J.R."/>
            <person name="Miller D.E."/>
            <person name="Barmina O."/>
            <person name="Delaney E."/>
            <person name="Thompson A."/>
            <person name="Comeault A.A."/>
            <person name="Peede D."/>
            <person name="D'Agostino E.R."/>
            <person name="Pelaez J."/>
            <person name="Aguilar J.M."/>
            <person name="Haji D."/>
            <person name="Matsunaga T."/>
            <person name="Armstrong E.E."/>
            <person name="Zych M."/>
            <person name="Ogawa Y."/>
            <person name="Stamenkovic-Radak M."/>
            <person name="Jelic M."/>
            <person name="Veselinovic M.S."/>
            <person name="Tanaskovic M."/>
            <person name="Eric P."/>
            <person name="Gao J.J."/>
            <person name="Katoh T.K."/>
            <person name="Toda M.J."/>
            <person name="Watabe H."/>
            <person name="Watada M."/>
            <person name="Davis J.S."/>
            <person name="Moyle L.C."/>
            <person name="Manoli G."/>
            <person name="Bertolini E."/>
            <person name="Kostal V."/>
            <person name="Hawley R.S."/>
            <person name="Takahashi A."/>
            <person name="Jones C.D."/>
            <person name="Price D.K."/>
            <person name="Whiteman N."/>
            <person name="Kopp A."/>
            <person name="Matute D.R."/>
            <person name="Petrov D.A."/>
        </authorList>
    </citation>
    <scope>NUCLEOTIDE SEQUENCE [LARGE SCALE GENOMIC DNA]</scope>
</reference>
<proteinExistence type="predicted"/>
<protein>
    <submittedName>
        <fullName evidence="7 8">Uncharacterized protein LOC108046709 isoform X1</fullName>
    </submittedName>
</protein>
<dbReference type="GO" id="GO:0005576">
    <property type="term" value="C:extracellular region"/>
    <property type="evidence" value="ECO:0007669"/>
    <property type="project" value="UniProtKB-SubCell"/>
</dbReference>
<reference evidence="7 8" key="2">
    <citation type="submission" date="2025-04" db="UniProtKB">
        <authorList>
            <consortium name="RefSeq"/>
        </authorList>
    </citation>
    <scope>IDENTIFICATION</scope>
</reference>
<dbReference type="InterPro" id="IPR014044">
    <property type="entry name" value="CAP_dom"/>
</dbReference>
<evidence type="ECO:0000256" key="1">
    <source>
        <dbReference type="ARBA" id="ARBA00004613"/>
    </source>
</evidence>
<accession>A0A6P4F9E1</accession>
<evidence type="ECO:0000313" key="6">
    <source>
        <dbReference type="Proteomes" id="UP001652680"/>
    </source>
</evidence>
<evidence type="ECO:0000313" key="5">
    <source>
        <dbReference type="EnsemblMetazoa" id="XP_016982051.1"/>
    </source>
</evidence>
<dbReference type="RefSeq" id="XP_016982051.1">
    <property type="nucleotide sequence ID" value="XM_017126562.1"/>
</dbReference>
<dbReference type="Gene3D" id="3.40.33.10">
    <property type="entry name" value="CAP"/>
    <property type="match status" value="1"/>
</dbReference>
<dbReference type="SUPFAM" id="SSF55797">
    <property type="entry name" value="PR-1-like"/>
    <property type="match status" value="1"/>
</dbReference>
<keyword evidence="6" id="KW-1185">Reference proteome</keyword>
<feature type="signal peptide" evidence="3">
    <location>
        <begin position="1"/>
        <end position="34"/>
    </location>
</feature>
<sequence>MSHSVSSKRNMKKLSCICCAAGFLLFCILDVVNSMNGTDYCKLKNCPADKKLTHIACNNKGDWSPQCGKNPKIITMTRKVKMFIVRYHNTYRDIVAGTQFHRLPNAGRMLKMRWSQDLAYLAELMVKRCDLKPTEHCLSTEQFPAPSYHAVYNKFKKNENEFRVVRSQLNSWYDQYKHVSALSLLDGVSSSKKEIGHFLRMMVGPSNRLGCAMARIKKDGKTQQWLSCLYSCAPKKNQALYEYSTKPGAFCTTGVDRKYQHLCNRTEPVENCSHSELFKGAVTNDTASLIRGMMHKKVQSRTCWLCYSCCYWWNWAFGYYTYSYTTYSWTTTSTSTSTSNNKKKEKETECCECECECECEDD</sequence>
<reference evidence="5" key="3">
    <citation type="submission" date="2025-05" db="UniProtKB">
        <authorList>
            <consortium name="EnsemblMetazoa"/>
        </authorList>
    </citation>
    <scope>IDENTIFICATION</scope>
</reference>
<evidence type="ECO:0000259" key="4">
    <source>
        <dbReference type="SMART" id="SM00198"/>
    </source>
</evidence>
<feature type="domain" description="SCP" evidence="4">
    <location>
        <begin position="79"/>
        <end position="240"/>
    </location>
</feature>
<dbReference type="RefSeq" id="XP_016982052.1">
    <property type="nucleotide sequence ID" value="XM_017126563.1"/>
</dbReference>
<organism evidence="7">
    <name type="scientific">Drosophila rhopaloa</name>
    <name type="common">Fruit fly</name>
    <dbReference type="NCBI Taxonomy" id="1041015"/>
    <lineage>
        <taxon>Eukaryota</taxon>
        <taxon>Metazoa</taxon>
        <taxon>Ecdysozoa</taxon>
        <taxon>Arthropoda</taxon>
        <taxon>Hexapoda</taxon>
        <taxon>Insecta</taxon>
        <taxon>Pterygota</taxon>
        <taxon>Neoptera</taxon>
        <taxon>Endopterygota</taxon>
        <taxon>Diptera</taxon>
        <taxon>Brachycera</taxon>
        <taxon>Muscomorpha</taxon>
        <taxon>Ephydroidea</taxon>
        <taxon>Drosophilidae</taxon>
        <taxon>Drosophila</taxon>
        <taxon>Sophophora</taxon>
    </lineage>
</organism>
<evidence type="ECO:0000313" key="7">
    <source>
        <dbReference type="RefSeq" id="XP_016982051.1"/>
    </source>
</evidence>